<protein>
    <recommendedName>
        <fullName evidence="9">Glutathione hydrolase proenzyme</fullName>
        <ecNumber evidence="9">2.3.2.2</ecNumber>
        <ecNumber evidence="9">3.4.19.13</ecNumber>
    </recommendedName>
    <component>
        <recommendedName>
            <fullName evidence="9">Glutathione hydrolase large chain</fullName>
        </recommendedName>
    </component>
    <component>
        <recommendedName>
            <fullName evidence="9">Glutathione hydrolase small chain</fullName>
        </recommendedName>
    </component>
</protein>
<feature type="signal peptide" evidence="10">
    <location>
        <begin position="1"/>
        <end position="31"/>
    </location>
</feature>
<evidence type="ECO:0000256" key="6">
    <source>
        <dbReference type="ARBA" id="ARBA00023145"/>
    </source>
</evidence>
<dbReference type="Proteomes" id="UP001185659">
    <property type="component" value="Unassembled WGS sequence"/>
</dbReference>
<dbReference type="PANTHER" id="PTHR43199">
    <property type="entry name" value="GLUTATHIONE HYDROLASE"/>
    <property type="match status" value="1"/>
</dbReference>
<keyword evidence="5 9" id="KW-0378">Hydrolase</keyword>
<evidence type="ECO:0000256" key="10">
    <source>
        <dbReference type="SAM" id="SignalP"/>
    </source>
</evidence>
<dbReference type="EC" id="3.4.19.13" evidence="9"/>
<evidence type="ECO:0000256" key="7">
    <source>
        <dbReference type="ARBA" id="ARBA00023315"/>
    </source>
</evidence>
<evidence type="ECO:0000256" key="3">
    <source>
        <dbReference type="ARBA" id="ARBA00009381"/>
    </source>
</evidence>
<dbReference type="SUPFAM" id="SSF56235">
    <property type="entry name" value="N-terminal nucleophile aminohydrolases (Ntn hydrolases)"/>
    <property type="match status" value="1"/>
</dbReference>
<comment type="pathway">
    <text evidence="9">Sulfur metabolism; glutathione metabolism.</text>
</comment>
<dbReference type="GO" id="GO:0103068">
    <property type="term" value="F:leukotriene C4 gamma-glutamyl transferase activity"/>
    <property type="evidence" value="ECO:0007669"/>
    <property type="project" value="UniProtKB-EC"/>
</dbReference>
<dbReference type="PRINTS" id="PR01210">
    <property type="entry name" value="GGTRANSPTASE"/>
</dbReference>
<evidence type="ECO:0000256" key="5">
    <source>
        <dbReference type="ARBA" id="ARBA00022801"/>
    </source>
</evidence>
<gene>
    <name evidence="11" type="primary">ggt</name>
    <name evidence="11" type="ORF">R2G56_07555</name>
</gene>
<dbReference type="EC" id="2.3.2.2" evidence="9"/>
<dbReference type="InterPro" id="IPR000101">
    <property type="entry name" value="GGT_peptidase"/>
</dbReference>
<keyword evidence="6 9" id="KW-0865">Zymogen</keyword>
<dbReference type="Pfam" id="PF01019">
    <property type="entry name" value="G_glu_transpept"/>
    <property type="match status" value="1"/>
</dbReference>
<evidence type="ECO:0000256" key="4">
    <source>
        <dbReference type="ARBA" id="ARBA00022679"/>
    </source>
</evidence>
<comment type="catalytic activity">
    <reaction evidence="1 9">
        <text>an S-substituted glutathione + H2O = an S-substituted L-cysteinylglycine + L-glutamate</text>
        <dbReference type="Rhea" id="RHEA:59468"/>
        <dbReference type="ChEBI" id="CHEBI:15377"/>
        <dbReference type="ChEBI" id="CHEBI:29985"/>
        <dbReference type="ChEBI" id="CHEBI:90779"/>
        <dbReference type="ChEBI" id="CHEBI:143103"/>
        <dbReference type="EC" id="3.4.19.13"/>
    </reaction>
</comment>
<evidence type="ECO:0000256" key="2">
    <source>
        <dbReference type="ARBA" id="ARBA00001089"/>
    </source>
</evidence>
<keyword evidence="4 9" id="KW-0808">Transferase</keyword>
<comment type="catalytic activity">
    <reaction evidence="8 9">
        <text>an N-terminal (5-L-glutamyl)-[peptide] + an alpha-amino acid = 5-L-glutamyl amino acid + an N-terminal L-alpha-aminoacyl-[peptide]</text>
        <dbReference type="Rhea" id="RHEA:23904"/>
        <dbReference type="Rhea" id="RHEA-COMP:9780"/>
        <dbReference type="Rhea" id="RHEA-COMP:9795"/>
        <dbReference type="ChEBI" id="CHEBI:77644"/>
        <dbReference type="ChEBI" id="CHEBI:78597"/>
        <dbReference type="ChEBI" id="CHEBI:78599"/>
        <dbReference type="ChEBI" id="CHEBI:78608"/>
        <dbReference type="EC" id="2.3.2.2"/>
    </reaction>
</comment>
<dbReference type="EMBL" id="JAWLIP010000003">
    <property type="protein sequence ID" value="MDV6226139.1"/>
    <property type="molecule type" value="Genomic_DNA"/>
</dbReference>
<sequence length="597" mass="62875">MRLSHTFGAVALLSSLTAGLTAGLAAGSAMAQQTTKQAADAQAPEIASGLSEKKTVHAREQMVAAANPLAAQAGLDALRKGGTAADALVAVQTVLGLVEPQSSGIGGGAFLVWYDAASGKVTTFDGRETAPAAATPELFLDDKGEPLPFFDAVVGGRSVGAPGVVRLMETIHTRAGKLEWDALLQPAIRLASEGFTVSPRLHTLIEGDKGRLDTQATARAYFYDKDGNALAVGSVLKNPDYAETLKTIGKEGADGFYKGKIAEKIIAAVKAHDGNPGLLSLEDLAAYEVKEREAVCAPYRGLDVCGMGPPSSGALTVGQILGMVSEFDLETLGPDDPETWRIIGDATRLAFADRGRYMADSDFVKMPKGLLDPNYLKDRAALLRRPTALGADDVKAGDPPWDKAELRIDGMSFEQPSTSHFVIVDKDGNIASMTTSVESAFGSRQMAAGFLLNNQLTDFSFRPEADGEAVANRVQPGKRPRSSMSPTIVLQDGKPLYALGSPGGSNIIPYVTNTIIALVDWKMNMQQAIDLPHLTNRFGTYTLEAGTPAEEFKADLDALGFKTSIGDLNSGLHGITITPQGLEGGADPRREGVAMGD</sequence>
<proteinExistence type="inferred from homology"/>
<name>A0ABU4AIQ4_9HYPH</name>
<dbReference type="PANTHER" id="PTHR43199:SF1">
    <property type="entry name" value="GLUTATHIONE HYDROLASE PROENZYME"/>
    <property type="match status" value="1"/>
</dbReference>
<dbReference type="Gene3D" id="3.60.20.40">
    <property type="match status" value="1"/>
</dbReference>
<comment type="similarity">
    <text evidence="3 9">Belongs to the gamma-glutamyltransferase family.</text>
</comment>
<dbReference type="InterPro" id="IPR029055">
    <property type="entry name" value="Ntn_hydrolases_N"/>
</dbReference>
<keyword evidence="10" id="KW-0732">Signal</keyword>
<organism evidence="11 12">
    <name type="scientific">Nitratireductor aquimarinus</name>
    <dbReference type="NCBI Taxonomy" id="889300"/>
    <lineage>
        <taxon>Bacteria</taxon>
        <taxon>Pseudomonadati</taxon>
        <taxon>Pseudomonadota</taxon>
        <taxon>Alphaproteobacteria</taxon>
        <taxon>Hyphomicrobiales</taxon>
        <taxon>Phyllobacteriaceae</taxon>
        <taxon>Nitratireductor</taxon>
    </lineage>
</organism>
<dbReference type="InterPro" id="IPR051792">
    <property type="entry name" value="GGT_bact"/>
</dbReference>
<evidence type="ECO:0000313" key="11">
    <source>
        <dbReference type="EMBL" id="MDV6226139.1"/>
    </source>
</evidence>
<comment type="catalytic activity">
    <reaction evidence="2 9">
        <text>glutathione + H2O = L-cysteinylglycine + L-glutamate</text>
        <dbReference type="Rhea" id="RHEA:28807"/>
        <dbReference type="ChEBI" id="CHEBI:15377"/>
        <dbReference type="ChEBI" id="CHEBI:29985"/>
        <dbReference type="ChEBI" id="CHEBI:57925"/>
        <dbReference type="ChEBI" id="CHEBI:61694"/>
        <dbReference type="EC" id="3.4.19.13"/>
    </reaction>
</comment>
<dbReference type="InterPro" id="IPR043138">
    <property type="entry name" value="GGT_lsub"/>
</dbReference>
<accession>A0ABU4AIQ4</accession>
<dbReference type="NCBIfam" id="TIGR00066">
    <property type="entry name" value="g_glut_trans"/>
    <property type="match status" value="1"/>
</dbReference>
<reference evidence="11 12" key="1">
    <citation type="submission" date="2023-10" db="EMBL/GenBank/DDBJ databases">
        <authorList>
            <person name="Venkata Ramana C."/>
            <person name="Sasikala C."/>
            <person name="Dhurka M."/>
        </authorList>
    </citation>
    <scope>NUCLEOTIDE SEQUENCE [LARGE SCALE GENOMIC DNA]</scope>
    <source>
        <strain evidence="11 12">KCTC 32151</strain>
    </source>
</reference>
<keyword evidence="7 9" id="KW-0012">Acyltransferase</keyword>
<dbReference type="Gene3D" id="1.10.246.130">
    <property type="match status" value="1"/>
</dbReference>
<comment type="PTM">
    <text evidence="9">Cleaved by autocatalysis into a large and a small subunit.</text>
</comment>
<keyword evidence="12" id="KW-1185">Reference proteome</keyword>
<dbReference type="RefSeq" id="WP_317560898.1">
    <property type="nucleotide sequence ID" value="NZ_JAWLIP010000003.1"/>
</dbReference>
<evidence type="ECO:0000256" key="8">
    <source>
        <dbReference type="ARBA" id="ARBA00047417"/>
    </source>
</evidence>
<evidence type="ECO:0000313" key="12">
    <source>
        <dbReference type="Proteomes" id="UP001185659"/>
    </source>
</evidence>
<keyword evidence="9" id="KW-0317">Glutathione biosynthesis</keyword>
<comment type="subunit">
    <text evidence="9">This enzyme consists of two polypeptide chains, which are synthesized in precursor form from a single polypeptide.</text>
</comment>
<evidence type="ECO:0000256" key="1">
    <source>
        <dbReference type="ARBA" id="ARBA00001049"/>
    </source>
</evidence>
<dbReference type="InterPro" id="IPR043137">
    <property type="entry name" value="GGT_ssub_C"/>
</dbReference>
<evidence type="ECO:0000256" key="9">
    <source>
        <dbReference type="RuleBase" id="RU368036"/>
    </source>
</evidence>
<comment type="caution">
    <text evidence="11">The sequence shown here is derived from an EMBL/GenBank/DDBJ whole genome shotgun (WGS) entry which is preliminary data.</text>
</comment>
<feature type="chain" id="PRO_5045057024" description="Glutathione hydrolase proenzyme" evidence="10">
    <location>
        <begin position="32"/>
        <end position="597"/>
    </location>
</feature>